<dbReference type="Proteomes" id="UP001054820">
    <property type="component" value="Chromosome"/>
</dbReference>
<organism evidence="1 2">
    <name type="scientific">Thiomicrorhabdus immobilis</name>
    <dbReference type="NCBI Taxonomy" id="2791037"/>
    <lineage>
        <taxon>Bacteria</taxon>
        <taxon>Pseudomonadati</taxon>
        <taxon>Pseudomonadota</taxon>
        <taxon>Gammaproteobacteria</taxon>
        <taxon>Thiotrichales</taxon>
        <taxon>Piscirickettsiaceae</taxon>
        <taxon>Thiomicrorhabdus</taxon>
    </lineage>
</organism>
<gene>
    <name evidence="1" type="ORF">THMIRHAM_05190</name>
</gene>
<evidence type="ECO:0000313" key="1">
    <source>
        <dbReference type="EMBL" id="BCN92734.1"/>
    </source>
</evidence>
<keyword evidence="2" id="KW-1185">Reference proteome</keyword>
<name>A0ABM7MBN7_9GAMM</name>
<evidence type="ECO:0000313" key="2">
    <source>
        <dbReference type="Proteomes" id="UP001054820"/>
    </source>
</evidence>
<protein>
    <recommendedName>
        <fullName evidence="3">Lipoprotein</fullName>
    </recommendedName>
</protein>
<dbReference type="RefSeq" id="WP_237262893.1">
    <property type="nucleotide sequence ID" value="NZ_AP024202.1"/>
</dbReference>
<sequence>MVGSMLIKKRILLLVIGSLFVAGCSFPVKNEQNEVKESIAKAGEMKQSVVIIPKDALYIDGQVQVLKKNSTDYQSAKIEQLYFSALGQQCIQVVVIDNLQKRLFCQKSKTTWKEMLLLDNLVIEPIE</sequence>
<evidence type="ECO:0008006" key="3">
    <source>
        <dbReference type="Google" id="ProtNLM"/>
    </source>
</evidence>
<reference evidence="1" key="1">
    <citation type="journal article" date="2022" name="Arch. Microbiol.">
        <title>Thiomicrorhabdus immobilis sp. nov., a mesophilic sulfur-oxidizing bacterium isolated from sediment of a brackish lake in northern Japan.</title>
        <authorList>
            <person name="Kojima H."/>
            <person name="Mochizuki J."/>
            <person name="Kanda M."/>
            <person name="Watanabe T."/>
            <person name="Fukui M."/>
        </authorList>
    </citation>
    <scope>NUCLEOTIDE SEQUENCE</scope>
    <source>
        <strain evidence="1">Am19</strain>
    </source>
</reference>
<proteinExistence type="predicted"/>
<accession>A0ABM7MBN7</accession>
<dbReference type="EMBL" id="AP024202">
    <property type="protein sequence ID" value="BCN92734.1"/>
    <property type="molecule type" value="Genomic_DNA"/>
</dbReference>